<evidence type="ECO:0000256" key="8">
    <source>
        <dbReference type="ARBA" id="ARBA00023004"/>
    </source>
</evidence>
<evidence type="ECO:0000256" key="11">
    <source>
        <dbReference type="ARBA" id="ARBA00049406"/>
    </source>
</evidence>
<dbReference type="InterPro" id="IPR029009">
    <property type="entry name" value="ASB_dom_sf"/>
</dbReference>
<evidence type="ECO:0000256" key="9">
    <source>
        <dbReference type="ARBA" id="ARBA00023014"/>
    </source>
</evidence>
<dbReference type="InterPro" id="IPR005131">
    <property type="entry name" value="Ser_deHydtase_bsu"/>
</dbReference>
<evidence type="ECO:0000256" key="7">
    <source>
        <dbReference type="ARBA" id="ARBA00022723"/>
    </source>
</evidence>
<proteinExistence type="inferred from homology"/>
<keyword evidence="10 14" id="KW-0456">Lyase</keyword>
<protein>
    <recommendedName>
        <fullName evidence="4">L-serine ammonia-lyase</fullName>
        <ecNumber evidence="4">4.3.1.17</ecNumber>
    </recommendedName>
</protein>
<dbReference type="Pfam" id="PF03313">
    <property type="entry name" value="SDH_alpha"/>
    <property type="match status" value="1"/>
</dbReference>
<comment type="pathway">
    <text evidence="2">Carbohydrate biosynthesis; gluconeogenesis.</text>
</comment>
<dbReference type="Proteomes" id="UP001568698">
    <property type="component" value="Unassembled WGS sequence"/>
</dbReference>
<evidence type="ECO:0000256" key="1">
    <source>
        <dbReference type="ARBA" id="ARBA00001966"/>
    </source>
</evidence>
<dbReference type="SUPFAM" id="SSF143548">
    <property type="entry name" value="Serine metabolism enzymes domain"/>
    <property type="match status" value="1"/>
</dbReference>
<dbReference type="GO" id="GO:0003941">
    <property type="term" value="F:L-serine ammonia-lyase activity"/>
    <property type="evidence" value="ECO:0007669"/>
    <property type="project" value="UniProtKB-EC"/>
</dbReference>
<dbReference type="PANTHER" id="PTHR30182:SF1">
    <property type="entry name" value="L-SERINE DEHYDRATASE 1"/>
    <property type="match status" value="1"/>
</dbReference>
<keyword evidence="5" id="KW-0312">Gluconeogenesis</keyword>
<feature type="domain" description="Serine dehydratase beta chain" evidence="13">
    <location>
        <begin position="68"/>
        <end position="114"/>
    </location>
</feature>
<feature type="domain" description="Serine dehydratase-like alpha subunit" evidence="12">
    <location>
        <begin position="155"/>
        <end position="394"/>
    </location>
</feature>
<dbReference type="Gene3D" id="3.30.1330.90">
    <property type="entry name" value="D-3-phosphoglycerate dehydrogenase, domain 3"/>
    <property type="match status" value="2"/>
</dbReference>
<dbReference type="InterPro" id="IPR005130">
    <property type="entry name" value="Ser_deHydtase-like_asu"/>
</dbReference>
<dbReference type="EMBL" id="JBGLYH010000001">
    <property type="protein sequence ID" value="MEZ7195181.1"/>
    <property type="molecule type" value="Genomic_DNA"/>
</dbReference>
<evidence type="ECO:0000256" key="6">
    <source>
        <dbReference type="ARBA" id="ARBA00022485"/>
    </source>
</evidence>
<comment type="caution">
    <text evidence="14">The sequence shown here is derived from an EMBL/GenBank/DDBJ whole genome shotgun (WGS) entry which is preliminary data.</text>
</comment>
<dbReference type="EC" id="4.3.1.17" evidence="4"/>
<sequence length="406" mass="43435">MDSLKELYKVGNGPSSSHTMGPQKAAKAFMQRTPDAVRYRVTLLGSLAATGRGHLTDWIIERTLGLERTEVLWKPEEVRAFHTNGMVFEALDGQGAVVETWEVFSVGGGTIAEADAPNRGAASLYPHTTLAAIMGYCKANGMELWQYVEEQEGPELWPFLRDIWQAMLDSIARGLECTGVLPGALRYPRKANTFFKKARTQSGHLRSVGKTFAYALAVSEENASGGKVVTAPTCGSAGLIPAVLRSLQEDYGLEEREILRALAVGGLIGNLVKENASISGAEVGCQGEIGTACAMAGAIAAYLFGGSLMQIDYAAEMSLEHHLGMTCDPVGGYVQVPCIERNAVSAIRAINAAEYALFTDGEHRISFDQVVQTMGETGRDLKCGYRETSMAGLAKHGLTDASGKGC</sequence>
<keyword evidence="8" id="KW-0408">Iron</keyword>
<comment type="catalytic activity">
    <reaction evidence="11">
        <text>L-serine = pyruvate + NH4(+)</text>
        <dbReference type="Rhea" id="RHEA:19169"/>
        <dbReference type="ChEBI" id="CHEBI:15361"/>
        <dbReference type="ChEBI" id="CHEBI:28938"/>
        <dbReference type="ChEBI" id="CHEBI:33384"/>
        <dbReference type="EC" id="4.3.1.17"/>
    </reaction>
</comment>
<evidence type="ECO:0000313" key="14">
    <source>
        <dbReference type="EMBL" id="MEZ7195181.1"/>
    </source>
</evidence>
<organism evidence="14 15">
    <name type="scientific">Pseudodesulfovibrio karagichevae</name>
    <dbReference type="NCBI Taxonomy" id="3239305"/>
    <lineage>
        <taxon>Bacteria</taxon>
        <taxon>Pseudomonadati</taxon>
        <taxon>Thermodesulfobacteriota</taxon>
        <taxon>Desulfovibrionia</taxon>
        <taxon>Desulfovibrionales</taxon>
        <taxon>Desulfovibrionaceae</taxon>
    </lineage>
</organism>
<dbReference type="PANTHER" id="PTHR30182">
    <property type="entry name" value="L-SERINE DEHYDRATASE"/>
    <property type="match status" value="1"/>
</dbReference>
<accession>A0ABV4JWT4</accession>
<dbReference type="InterPro" id="IPR051318">
    <property type="entry name" value="Fe-S_L-Ser"/>
</dbReference>
<evidence type="ECO:0000256" key="4">
    <source>
        <dbReference type="ARBA" id="ARBA00012093"/>
    </source>
</evidence>
<keyword evidence="6" id="KW-0004">4Fe-4S</keyword>
<keyword evidence="15" id="KW-1185">Reference proteome</keyword>
<evidence type="ECO:0000256" key="3">
    <source>
        <dbReference type="ARBA" id="ARBA00008636"/>
    </source>
</evidence>
<feature type="domain" description="Serine dehydratase beta chain" evidence="13">
    <location>
        <begin position="3"/>
        <end position="60"/>
    </location>
</feature>
<name>A0ABV4JWT4_9BACT</name>
<evidence type="ECO:0000313" key="15">
    <source>
        <dbReference type="Proteomes" id="UP001568698"/>
    </source>
</evidence>
<evidence type="ECO:0000256" key="5">
    <source>
        <dbReference type="ARBA" id="ARBA00022432"/>
    </source>
</evidence>
<gene>
    <name evidence="14" type="ORF">AB6M95_00335</name>
</gene>
<dbReference type="Pfam" id="PF03315">
    <property type="entry name" value="SDH_beta"/>
    <property type="match status" value="2"/>
</dbReference>
<evidence type="ECO:0000259" key="13">
    <source>
        <dbReference type="Pfam" id="PF03315"/>
    </source>
</evidence>
<keyword evidence="9" id="KW-0411">Iron-sulfur</keyword>
<evidence type="ECO:0000256" key="10">
    <source>
        <dbReference type="ARBA" id="ARBA00023239"/>
    </source>
</evidence>
<evidence type="ECO:0000256" key="2">
    <source>
        <dbReference type="ARBA" id="ARBA00004742"/>
    </source>
</evidence>
<evidence type="ECO:0000259" key="12">
    <source>
        <dbReference type="Pfam" id="PF03313"/>
    </source>
</evidence>
<comment type="cofactor">
    <cofactor evidence="1">
        <name>[4Fe-4S] cluster</name>
        <dbReference type="ChEBI" id="CHEBI:49883"/>
    </cofactor>
</comment>
<keyword evidence="7" id="KW-0479">Metal-binding</keyword>
<reference evidence="14 15" key="1">
    <citation type="submission" date="2024-08" db="EMBL/GenBank/DDBJ databases">
        <title>Sulfate-reducing bacteria isolated from formation water of the oil field in Kazakhstan and description of Pseudodesulfovibrio sp.</title>
        <authorList>
            <person name="Bidzhieva S.K."/>
            <person name="Tourova T.P."/>
            <person name="Grouzdev D.S."/>
            <person name="Beletsky A.V."/>
            <person name="Sokolova D.S."/>
            <person name="Samigullina S.R."/>
            <person name="Poltaraus A.B."/>
            <person name="Avtukh A.N."/>
            <person name="Tereshina V.M."/>
            <person name="Zhaparov N.S."/>
            <person name="Mardanov A.V."/>
            <person name="Nazina T.N."/>
        </authorList>
    </citation>
    <scope>NUCLEOTIDE SEQUENCE [LARGE SCALE GENOMIC DNA]</scope>
    <source>
        <strain evidence="14 15">9FUS</strain>
    </source>
</reference>
<comment type="similarity">
    <text evidence="3">Belongs to the iron-sulfur dependent L-serine dehydratase family.</text>
</comment>
<dbReference type="RefSeq" id="WP_371384736.1">
    <property type="nucleotide sequence ID" value="NZ_JBGLYH010000001.1"/>
</dbReference>